<dbReference type="EMBL" id="JAACNH010000003">
    <property type="protein sequence ID" value="KAG8447168.1"/>
    <property type="molecule type" value="Genomic_DNA"/>
</dbReference>
<evidence type="ECO:0000313" key="1">
    <source>
        <dbReference type="EMBL" id="KAG8447168.1"/>
    </source>
</evidence>
<dbReference type="Proteomes" id="UP000812440">
    <property type="component" value="Chromosome 8_10"/>
</dbReference>
<name>A0A8T2JTG1_9PIPI</name>
<dbReference type="AlphaFoldDB" id="A0A8T2JTG1"/>
<protein>
    <submittedName>
        <fullName evidence="1">Uncharacterized protein</fullName>
    </submittedName>
</protein>
<sequence>MVGEHRVALDMVGEHRVALDVVGEHRVVLDVVGEHRVALDVVGEHRVALDVVGEHCVVLDVVGEHRTYHYTGGRKGAPSGCFGLVSLTSVNGSWCGPPVAVGRSKMAALLVLHVGCLGWNLFGVWQNVEVTGAASRHGAHTFGGRWKYLTFINQVRP</sequence>
<keyword evidence="2" id="KW-1185">Reference proteome</keyword>
<organism evidence="1 2">
    <name type="scientific">Hymenochirus boettgeri</name>
    <name type="common">Congo dwarf clawed frog</name>
    <dbReference type="NCBI Taxonomy" id="247094"/>
    <lineage>
        <taxon>Eukaryota</taxon>
        <taxon>Metazoa</taxon>
        <taxon>Chordata</taxon>
        <taxon>Craniata</taxon>
        <taxon>Vertebrata</taxon>
        <taxon>Euteleostomi</taxon>
        <taxon>Amphibia</taxon>
        <taxon>Batrachia</taxon>
        <taxon>Anura</taxon>
        <taxon>Pipoidea</taxon>
        <taxon>Pipidae</taxon>
        <taxon>Pipinae</taxon>
        <taxon>Hymenochirus</taxon>
    </lineage>
</organism>
<evidence type="ECO:0000313" key="2">
    <source>
        <dbReference type="Proteomes" id="UP000812440"/>
    </source>
</evidence>
<proteinExistence type="predicted"/>
<gene>
    <name evidence="1" type="ORF">GDO86_014580</name>
</gene>
<dbReference type="OrthoDB" id="1898221at2759"/>
<accession>A0A8T2JTG1</accession>
<reference evidence="1" key="1">
    <citation type="thesis" date="2020" institute="ProQuest LLC" country="789 East Eisenhower Parkway, Ann Arbor, MI, USA">
        <title>Comparative Genomics and Chromosome Evolution.</title>
        <authorList>
            <person name="Mudd A.B."/>
        </authorList>
    </citation>
    <scope>NUCLEOTIDE SEQUENCE</scope>
    <source>
        <strain evidence="1">Female2</strain>
        <tissue evidence="1">Blood</tissue>
    </source>
</reference>
<comment type="caution">
    <text evidence="1">The sequence shown here is derived from an EMBL/GenBank/DDBJ whole genome shotgun (WGS) entry which is preliminary data.</text>
</comment>